<sequence length="184" mass="20674">MNIVALVGSLRTESYNLKLAKFIQERYKDKFQLNIADIERLPHYNQDDELNPPEAVVSFKRQIAAADGVLIITPEYNWSVPGVLKNALDWLSRVDKVLINKPVMTAGVSGGMMGTIRAQLHLRQILQSPGLSANVLPPAGNEVLINFASQKFDESGQLIDTATIDLLDQVIEQFVQWIHTHRER</sequence>
<evidence type="ECO:0000313" key="3">
    <source>
        <dbReference type="EMBL" id="AMX84313.1"/>
    </source>
</evidence>
<dbReference type="InterPro" id="IPR005025">
    <property type="entry name" value="FMN_Rdtase-like_dom"/>
</dbReference>
<dbReference type="Proteomes" id="UP000076226">
    <property type="component" value="Chromosome"/>
</dbReference>
<evidence type="ECO:0000313" key="4">
    <source>
        <dbReference type="Proteomes" id="UP000076226"/>
    </source>
</evidence>
<dbReference type="RefSeq" id="WP_063166541.1">
    <property type="nucleotide sequence ID" value="NZ_CP014342.1"/>
</dbReference>
<evidence type="ECO:0000259" key="2">
    <source>
        <dbReference type="Pfam" id="PF03358"/>
    </source>
</evidence>
<dbReference type="Gene3D" id="3.40.50.360">
    <property type="match status" value="1"/>
</dbReference>
<dbReference type="InterPro" id="IPR050712">
    <property type="entry name" value="NAD(P)H-dep_reductase"/>
</dbReference>
<dbReference type="InterPro" id="IPR029039">
    <property type="entry name" value="Flavoprotein-like_sf"/>
</dbReference>
<feature type="domain" description="NADPH-dependent FMN reductase-like" evidence="2">
    <location>
        <begin position="1"/>
        <end position="138"/>
    </location>
</feature>
<accession>A0ABN4NHZ7</accession>
<dbReference type="SUPFAM" id="SSF52218">
    <property type="entry name" value="Flavoproteins"/>
    <property type="match status" value="1"/>
</dbReference>
<keyword evidence="4" id="KW-1185">Reference proteome</keyword>
<dbReference type="EMBL" id="CP014342">
    <property type="protein sequence ID" value="AMX84313.1"/>
    <property type="molecule type" value="Genomic_DNA"/>
</dbReference>
<proteinExistence type="inferred from homology"/>
<protein>
    <submittedName>
        <fullName evidence="3">NADPH-dependent FMN reductase</fullName>
    </submittedName>
</protein>
<organism evidence="3 4">
    <name type="scientific">Geobacillus subterraneus</name>
    <dbReference type="NCBI Taxonomy" id="129338"/>
    <lineage>
        <taxon>Bacteria</taxon>
        <taxon>Bacillati</taxon>
        <taxon>Bacillota</taxon>
        <taxon>Bacilli</taxon>
        <taxon>Bacillales</taxon>
        <taxon>Anoxybacillaceae</taxon>
        <taxon>Geobacillus</taxon>
    </lineage>
</organism>
<gene>
    <name evidence="3" type="ORF">GS3922_11930</name>
</gene>
<comment type="similarity">
    <text evidence="1">Belongs to the azoreductase type 2 family.</text>
</comment>
<reference evidence="3 4" key="1">
    <citation type="submission" date="2016-02" db="EMBL/GenBank/DDBJ databases">
        <title>Complete genome sequence of Geobacillus subterraneus KCTC 3922T.</title>
        <authorList>
            <person name="Lee D.-W."/>
            <person name="Lee Y.-J."/>
            <person name="Lee S.-J."/>
            <person name="Park G.-S."/>
            <person name="Lee S.-J."/>
            <person name="Shin J.-H."/>
        </authorList>
    </citation>
    <scope>NUCLEOTIDE SEQUENCE [LARGE SCALE GENOMIC DNA]</scope>
    <source>
        <strain evidence="3 4">KCTC 3922</strain>
    </source>
</reference>
<dbReference type="Pfam" id="PF03358">
    <property type="entry name" value="FMN_red"/>
    <property type="match status" value="1"/>
</dbReference>
<evidence type="ECO:0000256" key="1">
    <source>
        <dbReference type="ARBA" id="ARBA00009428"/>
    </source>
</evidence>
<dbReference type="PANTHER" id="PTHR30543">
    <property type="entry name" value="CHROMATE REDUCTASE"/>
    <property type="match status" value="1"/>
</dbReference>
<dbReference type="PANTHER" id="PTHR30543:SF21">
    <property type="entry name" value="NAD(P)H-DEPENDENT FMN REDUCTASE LOT6"/>
    <property type="match status" value="1"/>
</dbReference>
<name>A0ABN4NHZ7_9BACL</name>